<evidence type="ECO:0000313" key="7">
    <source>
        <dbReference type="Proteomes" id="UP001433638"/>
    </source>
</evidence>
<reference evidence="6" key="1">
    <citation type="submission" date="2024-06" db="EMBL/GenBank/DDBJ databases">
        <title>Genome sequence of Vogesella sp. MAHUQ-64.</title>
        <authorList>
            <person name="Huq M.A."/>
        </authorList>
    </citation>
    <scope>NUCLEOTIDE SEQUENCE</scope>
    <source>
        <strain evidence="6">MAHUQ-64</strain>
    </source>
</reference>
<name>A0ABV1M7N8_9NEIS</name>
<evidence type="ECO:0000313" key="6">
    <source>
        <dbReference type="EMBL" id="MEQ6291575.1"/>
    </source>
</evidence>
<dbReference type="CDD" id="cd08417">
    <property type="entry name" value="PBP2_Nitroaromatics_like"/>
    <property type="match status" value="1"/>
</dbReference>
<dbReference type="Gene3D" id="3.40.190.10">
    <property type="entry name" value="Periplasmic binding protein-like II"/>
    <property type="match status" value="2"/>
</dbReference>
<feature type="domain" description="HTH lysR-type" evidence="5">
    <location>
        <begin position="6"/>
        <end position="63"/>
    </location>
</feature>
<organism evidence="6 7">
    <name type="scientific">Vogesella oryzagri</name>
    <dbReference type="NCBI Taxonomy" id="3160864"/>
    <lineage>
        <taxon>Bacteria</taxon>
        <taxon>Pseudomonadati</taxon>
        <taxon>Pseudomonadota</taxon>
        <taxon>Betaproteobacteria</taxon>
        <taxon>Neisseriales</taxon>
        <taxon>Chromobacteriaceae</taxon>
        <taxon>Vogesella</taxon>
    </lineage>
</organism>
<dbReference type="InterPro" id="IPR000847">
    <property type="entry name" value="LysR_HTH_N"/>
</dbReference>
<dbReference type="InterPro" id="IPR005119">
    <property type="entry name" value="LysR_subst-bd"/>
</dbReference>
<gene>
    <name evidence="6" type="ORF">ABNW52_13235</name>
</gene>
<evidence type="ECO:0000256" key="1">
    <source>
        <dbReference type="ARBA" id="ARBA00009437"/>
    </source>
</evidence>
<dbReference type="InterPro" id="IPR036388">
    <property type="entry name" value="WH-like_DNA-bd_sf"/>
</dbReference>
<keyword evidence="7" id="KW-1185">Reference proteome</keyword>
<dbReference type="SUPFAM" id="SSF46785">
    <property type="entry name" value="Winged helix' DNA-binding domain"/>
    <property type="match status" value="1"/>
</dbReference>
<evidence type="ECO:0000256" key="3">
    <source>
        <dbReference type="ARBA" id="ARBA00023125"/>
    </source>
</evidence>
<dbReference type="InterPro" id="IPR037402">
    <property type="entry name" value="YidZ_PBP2"/>
</dbReference>
<dbReference type="PANTHER" id="PTHR30118">
    <property type="entry name" value="HTH-TYPE TRANSCRIPTIONAL REGULATOR LEUO-RELATED"/>
    <property type="match status" value="1"/>
</dbReference>
<keyword evidence="4" id="KW-0804">Transcription</keyword>
<dbReference type="Gene3D" id="1.10.10.10">
    <property type="entry name" value="Winged helix-like DNA-binding domain superfamily/Winged helix DNA-binding domain"/>
    <property type="match status" value="1"/>
</dbReference>
<dbReference type="SUPFAM" id="SSF53850">
    <property type="entry name" value="Periplasmic binding protein-like II"/>
    <property type="match status" value="1"/>
</dbReference>
<evidence type="ECO:0000259" key="5">
    <source>
        <dbReference type="PROSITE" id="PS50931"/>
    </source>
</evidence>
<dbReference type="PRINTS" id="PR00039">
    <property type="entry name" value="HTHLYSR"/>
</dbReference>
<evidence type="ECO:0000256" key="2">
    <source>
        <dbReference type="ARBA" id="ARBA00023015"/>
    </source>
</evidence>
<comment type="caution">
    <text evidence="6">The sequence shown here is derived from an EMBL/GenBank/DDBJ whole genome shotgun (WGS) entry which is preliminary data.</text>
</comment>
<evidence type="ECO:0000256" key="4">
    <source>
        <dbReference type="ARBA" id="ARBA00023163"/>
    </source>
</evidence>
<dbReference type="Pfam" id="PF03466">
    <property type="entry name" value="LysR_substrate"/>
    <property type="match status" value="1"/>
</dbReference>
<sequence length="311" mass="35648">MQLSNLSFALLHTLDVLLETRNLSHAALRLNSSQPVLSRQLAQLRQDFDDPLLVRHGREYVLTPRAEALIGPLKHLLAEMEALLSPASFSPARCERRFELAASDYIADHMLPLLMQRLASNAPHASIRYHTWQAKQFDLLASGGLDLITTMLDDVPDELHGKLLGEDHPVCVMQTQHPLSSCHQLSESDYLAWPHVRISGGGDKDSFIDHYLSQQRLRRTLQLEVPFYTAALRVVSDSRLLVTLPEHIAASLAQVYPITWRPLGFITHTHRYWVLWHTRTHHDPAHQWFRNQVHELWQHSRFGVSNYRGSN</sequence>
<dbReference type="Pfam" id="PF00126">
    <property type="entry name" value="HTH_1"/>
    <property type="match status" value="1"/>
</dbReference>
<dbReference type="InterPro" id="IPR036390">
    <property type="entry name" value="WH_DNA-bd_sf"/>
</dbReference>
<dbReference type="PROSITE" id="PS50931">
    <property type="entry name" value="HTH_LYSR"/>
    <property type="match status" value="1"/>
</dbReference>
<comment type="similarity">
    <text evidence="1">Belongs to the LysR transcriptional regulatory family.</text>
</comment>
<accession>A0ABV1M7N8</accession>
<keyword evidence="3" id="KW-0238">DNA-binding</keyword>
<dbReference type="InterPro" id="IPR050389">
    <property type="entry name" value="LysR-type_TF"/>
</dbReference>
<keyword evidence="2" id="KW-0805">Transcription regulation</keyword>
<dbReference type="Proteomes" id="UP001433638">
    <property type="component" value="Unassembled WGS sequence"/>
</dbReference>
<protein>
    <submittedName>
        <fullName evidence="6">LysR family transcriptional regulator</fullName>
    </submittedName>
</protein>
<proteinExistence type="inferred from homology"/>
<dbReference type="PANTHER" id="PTHR30118:SF15">
    <property type="entry name" value="TRANSCRIPTIONAL REGULATORY PROTEIN"/>
    <property type="match status" value="1"/>
</dbReference>
<dbReference type="EMBL" id="JBEFLD010000006">
    <property type="protein sequence ID" value="MEQ6291575.1"/>
    <property type="molecule type" value="Genomic_DNA"/>
</dbReference>
<dbReference type="RefSeq" id="WP_349588618.1">
    <property type="nucleotide sequence ID" value="NZ_JBEFLD010000006.1"/>
</dbReference>